<evidence type="ECO:0000313" key="3">
    <source>
        <dbReference type="Proteomes" id="UP000534870"/>
    </source>
</evidence>
<gene>
    <name evidence="2" type="ORF">HUK84_07535</name>
</gene>
<organism evidence="2 3">
    <name type="scientific">Nguyenibacter vanlangensis</name>
    <dbReference type="NCBI Taxonomy" id="1216886"/>
    <lineage>
        <taxon>Bacteria</taxon>
        <taxon>Pseudomonadati</taxon>
        <taxon>Pseudomonadota</taxon>
        <taxon>Alphaproteobacteria</taxon>
        <taxon>Acetobacterales</taxon>
        <taxon>Acetobacteraceae</taxon>
        <taxon>Nguyenibacter</taxon>
    </lineage>
</organism>
<reference evidence="2 3" key="1">
    <citation type="submission" date="2020-06" db="EMBL/GenBank/DDBJ databases">
        <title>Description of novel acetic acid bacteria.</title>
        <authorList>
            <person name="Sombolestani A."/>
        </authorList>
    </citation>
    <scope>NUCLEOTIDE SEQUENCE [LARGE SCALE GENOMIC DNA]</scope>
    <source>
        <strain evidence="2 3">LMG 31431</strain>
    </source>
</reference>
<dbReference type="Pfam" id="PF09604">
    <property type="entry name" value="Potass_KdpF"/>
    <property type="match status" value="1"/>
</dbReference>
<keyword evidence="1" id="KW-0472">Membrane</keyword>
<dbReference type="InterPro" id="IPR011726">
    <property type="entry name" value="KdpF"/>
</dbReference>
<protein>
    <submittedName>
        <fullName evidence="2">Potassium-transporting ATPase subunit F</fullName>
    </submittedName>
</protein>
<dbReference type="Proteomes" id="UP000534870">
    <property type="component" value="Unassembled WGS sequence"/>
</dbReference>
<feature type="transmembrane region" description="Helical" evidence="1">
    <location>
        <begin position="6"/>
        <end position="24"/>
    </location>
</feature>
<evidence type="ECO:0000256" key="1">
    <source>
        <dbReference type="SAM" id="Phobius"/>
    </source>
</evidence>
<dbReference type="EMBL" id="JABXXP010000101">
    <property type="protein sequence ID" value="NVN10995.1"/>
    <property type="molecule type" value="Genomic_DNA"/>
</dbReference>
<dbReference type="RefSeq" id="WP_176639739.1">
    <property type="nucleotide sequence ID" value="NZ_JABXXP010000101.1"/>
</dbReference>
<keyword evidence="1" id="KW-0812">Transmembrane</keyword>
<sequence>MSLDLVLGAAVTVVLLAYVTLVLVRPERF</sequence>
<dbReference type="GO" id="GO:0008556">
    <property type="term" value="F:P-type potassium transmembrane transporter activity"/>
    <property type="evidence" value="ECO:0007669"/>
    <property type="project" value="InterPro"/>
</dbReference>
<dbReference type="GO" id="GO:0005886">
    <property type="term" value="C:plasma membrane"/>
    <property type="evidence" value="ECO:0007669"/>
    <property type="project" value="InterPro"/>
</dbReference>
<name>A0A7Y7IW95_9PROT</name>
<comment type="caution">
    <text evidence="2">The sequence shown here is derived from an EMBL/GenBank/DDBJ whole genome shotgun (WGS) entry which is preliminary data.</text>
</comment>
<dbReference type="AlphaFoldDB" id="A0A7Y7IW95"/>
<proteinExistence type="predicted"/>
<accession>A0A7Y7IW95</accession>
<evidence type="ECO:0000313" key="2">
    <source>
        <dbReference type="EMBL" id="NVN10995.1"/>
    </source>
</evidence>
<keyword evidence="1" id="KW-1133">Transmembrane helix</keyword>